<keyword evidence="8" id="KW-1185">Reference proteome</keyword>
<accession>A0A2P6TM73</accession>
<sequence length="177" mass="18094">MLRALRQAAGLAARQAPTATLAETGVCASPGAALPQMRGRCLNQQRTASAQAAEATSSAASSSSSSGLTISDGAVERLKELSAKSSGAVLLRVTVEGGGCSGFQYEFSIEEAGGQLAETDRLFERDGVQVVCDDISLEFLKGSTVDFESDLMRSAFVVATNPNAASSCGCGSSFVAK</sequence>
<feature type="domain" description="Core" evidence="6">
    <location>
        <begin position="68"/>
        <end position="171"/>
    </location>
</feature>
<dbReference type="InterPro" id="IPR000361">
    <property type="entry name" value="ATAP_core_dom"/>
</dbReference>
<dbReference type="STRING" id="3076.A0A2P6TM73"/>
<comment type="similarity">
    <text evidence="2">Belongs to the HesB/IscA family.</text>
</comment>
<keyword evidence="4" id="KW-0408">Iron</keyword>
<dbReference type="PANTHER" id="PTHR43011:SF1">
    <property type="entry name" value="IRON-SULFUR CLUSTER ASSEMBLY 2 HOMOLOG, MITOCHONDRIAL"/>
    <property type="match status" value="1"/>
</dbReference>
<dbReference type="FunFam" id="2.60.300.12:FF:000006">
    <property type="entry name" value="Iron-sulfur cluster assembly 2 mitochondrial"/>
    <property type="match status" value="1"/>
</dbReference>
<dbReference type="InterPro" id="IPR016092">
    <property type="entry name" value="ATAP"/>
</dbReference>
<comment type="caution">
    <text evidence="7">The sequence shown here is derived from an EMBL/GenBank/DDBJ whole genome shotgun (WGS) entry which is preliminary data.</text>
</comment>
<dbReference type="EMBL" id="LHPG02000011">
    <property type="protein sequence ID" value="PRW45434.1"/>
    <property type="molecule type" value="Genomic_DNA"/>
</dbReference>
<evidence type="ECO:0000256" key="1">
    <source>
        <dbReference type="ARBA" id="ARBA00004173"/>
    </source>
</evidence>
<evidence type="ECO:0000256" key="3">
    <source>
        <dbReference type="ARBA" id="ARBA00022723"/>
    </source>
</evidence>
<dbReference type="Pfam" id="PF01521">
    <property type="entry name" value="Fe-S_biosyn"/>
    <property type="match status" value="1"/>
</dbReference>
<dbReference type="GO" id="GO:0016226">
    <property type="term" value="P:iron-sulfur cluster assembly"/>
    <property type="evidence" value="ECO:0007669"/>
    <property type="project" value="InterPro"/>
</dbReference>
<evidence type="ECO:0000256" key="5">
    <source>
        <dbReference type="ARBA" id="ARBA00023128"/>
    </source>
</evidence>
<dbReference type="Gene3D" id="2.60.300.12">
    <property type="entry name" value="HesB-like domain"/>
    <property type="match status" value="1"/>
</dbReference>
<reference evidence="7 8" key="1">
    <citation type="journal article" date="2018" name="Plant J.">
        <title>Genome sequences of Chlorella sorokiniana UTEX 1602 and Micractinium conductrix SAG 241.80: implications to maltose excretion by a green alga.</title>
        <authorList>
            <person name="Arriola M.B."/>
            <person name="Velmurugan N."/>
            <person name="Zhang Y."/>
            <person name="Plunkett M.H."/>
            <person name="Hondzo H."/>
            <person name="Barney B.M."/>
        </authorList>
    </citation>
    <scope>NUCLEOTIDE SEQUENCE [LARGE SCALE GENOMIC DNA]</scope>
    <source>
        <strain evidence="8">UTEX 1602</strain>
    </source>
</reference>
<evidence type="ECO:0000256" key="2">
    <source>
        <dbReference type="ARBA" id="ARBA00006718"/>
    </source>
</evidence>
<dbReference type="GO" id="GO:0005506">
    <property type="term" value="F:iron ion binding"/>
    <property type="evidence" value="ECO:0007669"/>
    <property type="project" value="TreeGrafter"/>
</dbReference>
<organism evidence="7 8">
    <name type="scientific">Chlorella sorokiniana</name>
    <name type="common">Freshwater green alga</name>
    <dbReference type="NCBI Taxonomy" id="3076"/>
    <lineage>
        <taxon>Eukaryota</taxon>
        <taxon>Viridiplantae</taxon>
        <taxon>Chlorophyta</taxon>
        <taxon>core chlorophytes</taxon>
        <taxon>Trebouxiophyceae</taxon>
        <taxon>Chlorellales</taxon>
        <taxon>Chlorellaceae</taxon>
        <taxon>Chlorella clade</taxon>
        <taxon>Chlorella</taxon>
    </lineage>
</organism>
<dbReference type="OrthoDB" id="1938621at2759"/>
<evidence type="ECO:0000256" key="4">
    <source>
        <dbReference type="ARBA" id="ARBA00023004"/>
    </source>
</evidence>
<keyword evidence="3" id="KW-0479">Metal-binding</keyword>
<evidence type="ECO:0000259" key="6">
    <source>
        <dbReference type="Pfam" id="PF01521"/>
    </source>
</evidence>
<dbReference type="GO" id="GO:0051537">
    <property type="term" value="F:2 iron, 2 sulfur cluster binding"/>
    <property type="evidence" value="ECO:0007669"/>
    <property type="project" value="TreeGrafter"/>
</dbReference>
<dbReference type="Proteomes" id="UP000239899">
    <property type="component" value="Unassembled WGS sequence"/>
</dbReference>
<dbReference type="SUPFAM" id="SSF89360">
    <property type="entry name" value="HesB-like domain"/>
    <property type="match status" value="1"/>
</dbReference>
<dbReference type="AlphaFoldDB" id="A0A2P6TM73"/>
<keyword evidence="5" id="KW-0496">Mitochondrion</keyword>
<evidence type="ECO:0000313" key="7">
    <source>
        <dbReference type="EMBL" id="PRW45434.1"/>
    </source>
</evidence>
<comment type="subcellular location">
    <subcellularLocation>
        <location evidence="1">Mitochondrion</location>
    </subcellularLocation>
</comment>
<dbReference type="GO" id="GO:0120510">
    <property type="term" value="C:mitochondrial [4Fe-4S] assembly complex"/>
    <property type="evidence" value="ECO:0007669"/>
    <property type="project" value="UniProtKB-ARBA"/>
</dbReference>
<gene>
    <name evidence="7" type="ORF">C2E21_5792</name>
</gene>
<protein>
    <submittedName>
        <fullName evidence="7">Iron-sulfur assembly-like mitochondrial</fullName>
    </submittedName>
</protein>
<evidence type="ECO:0000313" key="8">
    <source>
        <dbReference type="Proteomes" id="UP000239899"/>
    </source>
</evidence>
<proteinExistence type="inferred from homology"/>
<dbReference type="InterPro" id="IPR035903">
    <property type="entry name" value="HesB-like_dom_sf"/>
</dbReference>
<dbReference type="NCBIfam" id="TIGR00049">
    <property type="entry name" value="iron-sulfur cluster assembly accessory protein"/>
    <property type="match status" value="1"/>
</dbReference>
<dbReference type="GO" id="GO:0051539">
    <property type="term" value="F:4 iron, 4 sulfur cluster binding"/>
    <property type="evidence" value="ECO:0007669"/>
    <property type="project" value="TreeGrafter"/>
</dbReference>
<name>A0A2P6TM73_CHLSO</name>
<dbReference type="PANTHER" id="PTHR43011">
    <property type="entry name" value="IRON-SULFUR CLUSTER ASSEMBLY 2 HOMOLOG, MITOCHONDRIAL"/>
    <property type="match status" value="1"/>
</dbReference>